<protein>
    <submittedName>
        <fullName evidence="1">Uncharacterized protein</fullName>
    </submittedName>
</protein>
<accession>A0A409X1C6</accession>
<dbReference type="AlphaFoldDB" id="A0A409X1C6"/>
<reference evidence="1 2" key="1">
    <citation type="journal article" date="2018" name="Evol. Lett.">
        <title>Horizontal gene cluster transfer increased hallucinogenic mushroom diversity.</title>
        <authorList>
            <person name="Reynolds H.T."/>
            <person name="Vijayakumar V."/>
            <person name="Gluck-Thaler E."/>
            <person name="Korotkin H.B."/>
            <person name="Matheny P.B."/>
            <person name="Slot J.C."/>
        </authorList>
    </citation>
    <scope>NUCLEOTIDE SEQUENCE [LARGE SCALE GENOMIC DNA]</scope>
    <source>
        <strain evidence="1 2">2631</strain>
    </source>
</reference>
<dbReference type="Proteomes" id="UP000283269">
    <property type="component" value="Unassembled WGS sequence"/>
</dbReference>
<dbReference type="EMBL" id="NHYD01002847">
    <property type="protein sequence ID" value="PPQ84560.1"/>
    <property type="molecule type" value="Genomic_DNA"/>
</dbReference>
<keyword evidence="2" id="KW-1185">Reference proteome</keyword>
<comment type="caution">
    <text evidence="1">The sequence shown here is derived from an EMBL/GenBank/DDBJ whole genome shotgun (WGS) entry which is preliminary data.</text>
</comment>
<gene>
    <name evidence="1" type="ORF">CVT25_007642</name>
</gene>
<name>A0A409X1C6_PSICY</name>
<proteinExistence type="predicted"/>
<dbReference type="InParanoid" id="A0A409X1C6"/>
<evidence type="ECO:0000313" key="2">
    <source>
        <dbReference type="Proteomes" id="UP000283269"/>
    </source>
</evidence>
<sequence length="140" mass="15465">MSRAKLGVESIKSTKAFTEVLRCAASMRKNTVGVNGRWIASYLPSIFAPRCNFSVGILDEMVDDGVGLTADAGKRYAGSSSSSGRLYLMYVTAFKIRFLAPANHSTYIVHLFAHECPNMDRFSWQMRKSKAKVFSVLLVG</sequence>
<evidence type="ECO:0000313" key="1">
    <source>
        <dbReference type="EMBL" id="PPQ84560.1"/>
    </source>
</evidence>
<organism evidence="1 2">
    <name type="scientific">Psilocybe cyanescens</name>
    <dbReference type="NCBI Taxonomy" id="93625"/>
    <lineage>
        <taxon>Eukaryota</taxon>
        <taxon>Fungi</taxon>
        <taxon>Dikarya</taxon>
        <taxon>Basidiomycota</taxon>
        <taxon>Agaricomycotina</taxon>
        <taxon>Agaricomycetes</taxon>
        <taxon>Agaricomycetidae</taxon>
        <taxon>Agaricales</taxon>
        <taxon>Agaricineae</taxon>
        <taxon>Strophariaceae</taxon>
        <taxon>Psilocybe</taxon>
    </lineage>
</organism>